<gene>
    <name evidence="12" type="ORF">QJS04_geneDACA011793</name>
</gene>
<comment type="catalytic activity">
    <reaction evidence="9">
        <text>L-seryl-[protein] + ATP = O-phospho-L-seryl-[protein] + ADP + H(+)</text>
        <dbReference type="Rhea" id="RHEA:17989"/>
        <dbReference type="Rhea" id="RHEA-COMP:9863"/>
        <dbReference type="Rhea" id="RHEA-COMP:11604"/>
        <dbReference type="ChEBI" id="CHEBI:15378"/>
        <dbReference type="ChEBI" id="CHEBI:29999"/>
        <dbReference type="ChEBI" id="CHEBI:30616"/>
        <dbReference type="ChEBI" id="CHEBI:83421"/>
        <dbReference type="ChEBI" id="CHEBI:456216"/>
        <dbReference type="EC" id="2.7.11.1"/>
    </reaction>
</comment>
<dbReference type="GO" id="GO:0004674">
    <property type="term" value="F:protein serine/threonine kinase activity"/>
    <property type="evidence" value="ECO:0007669"/>
    <property type="project" value="UniProtKB-KW"/>
</dbReference>
<evidence type="ECO:0000256" key="5">
    <source>
        <dbReference type="ARBA" id="ARBA00022741"/>
    </source>
</evidence>
<keyword evidence="5" id="KW-0547">Nucleotide-binding</keyword>
<dbReference type="InterPro" id="IPR011009">
    <property type="entry name" value="Kinase-like_dom_sf"/>
</dbReference>
<evidence type="ECO:0000256" key="10">
    <source>
        <dbReference type="SAM" id="MobiDB-lite"/>
    </source>
</evidence>
<dbReference type="PROSITE" id="PS50011">
    <property type="entry name" value="PROTEIN_KINASE_DOM"/>
    <property type="match status" value="1"/>
</dbReference>
<feature type="domain" description="Protein kinase" evidence="11">
    <location>
        <begin position="106"/>
        <end position="440"/>
    </location>
</feature>
<feature type="region of interest" description="Disordered" evidence="10">
    <location>
        <begin position="308"/>
        <end position="333"/>
    </location>
</feature>
<feature type="region of interest" description="Disordered" evidence="10">
    <location>
        <begin position="1"/>
        <end position="29"/>
    </location>
</feature>
<reference evidence="12" key="1">
    <citation type="journal article" date="2023" name="Nat. Commun.">
        <title>Diploid and tetraploid genomes of Acorus and the evolution of monocots.</title>
        <authorList>
            <person name="Ma L."/>
            <person name="Liu K.W."/>
            <person name="Li Z."/>
            <person name="Hsiao Y.Y."/>
            <person name="Qi Y."/>
            <person name="Fu T."/>
            <person name="Tang G.D."/>
            <person name="Zhang D."/>
            <person name="Sun W.H."/>
            <person name="Liu D.K."/>
            <person name="Li Y."/>
            <person name="Chen G.Z."/>
            <person name="Liu X.D."/>
            <person name="Liao X.Y."/>
            <person name="Jiang Y.T."/>
            <person name="Yu X."/>
            <person name="Hao Y."/>
            <person name="Huang J."/>
            <person name="Zhao X.W."/>
            <person name="Ke S."/>
            <person name="Chen Y.Y."/>
            <person name="Wu W.L."/>
            <person name="Hsu J.L."/>
            <person name="Lin Y.F."/>
            <person name="Huang M.D."/>
            <person name="Li C.Y."/>
            <person name="Huang L."/>
            <person name="Wang Z.W."/>
            <person name="Zhao X."/>
            <person name="Zhong W.Y."/>
            <person name="Peng D.H."/>
            <person name="Ahmad S."/>
            <person name="Lan S."/>
            <person name="Zhang J.S."/>
            <person name="Tsai W.C."/>
            <person name="Van de Peer Y."/>
            <person name="Liu Z.J."/>
        </authorList>
    </citation>
    <scope>NUCLEOTIDE SEQUENCE</scope>
    <source>
        <strain evidence="12">SCP</strain>
    </source>
</reference>
<evidence type="ECO:0000256" key="2">
    <source>
        <dbReference type="ARBA" id="ARBA00012513"/>
    </source>
</evidence>
<organism evidence="12 13">
    <name type="scientific">Acorus gramineus</name>
    <name type="common">Dwarf sweet flag</name>
    <dbReference type="NCBI Taxonomy" id="55184"/>
    <lineage>
        <taxon>Eukaryota</taxon>
        <taxon>Viridiplantae</taxon>
        <taxon>Streptophyta</taxon>
        <taxon>Embryophyta</taxon>
        <taxon>Tracheophyta</taxon>
        <taxon>Spermatophyta</taxon>
        <taxon>Magnoliopsida</taxon>
        <taxon>Liliopsida</taxon>
        <taxon>Acoraceae</taxon>
        <taxon>Acorus</taxon>
    </lineage>
</organism>
<comment type="catalytic activity">
    <reaction evidence="8">
        <text>L-threonyl-[protein] + ATP = O-phospho-L-threonyl-[protein] + ADP + H(+)</text>
        <dbReference type="Rhea" id="RHEA:46608"/>
        <dbReference type="Rhea" id="RHEA-COMP:11060"/>
        <dbReference type="Rhea" id="RHEA-COMP:11605"/>
        <dbReference type="ChEBI" id="CHEBI:15378"/>
        <dbReference type="ChEBI" id="CHEBI:30013"/>
        <dbReference type="ChEBI" id="CHEBI:30616"/>
        <dbReference type="ChEBI" id="CHEBI:61977"/>
        <dbReference type="ChEBI" id="CHEBI:456216"/>
        <dbReference type="EC" id="2.7.11.1"/>
    </reaction>
</comment>
<dbReference type="GO" id="GO:0005524">
    <property type="term" value="F:ATP binding"/>
    <property type="evidence" value="ECO:0007669"/>
    <property type="project" value="UniProtKB-KW"/>
</dbReference>
<dbReference type="FunFam" id="1.10.510.10:FF:000020">
    <property type="entry name" value="serine/threonine-protein kinase D6PK-like"/>
    <property type="match status" value="1"/>
</dbReference>
<evidence type="ECO:0000256" key="3">
    <source>
        <dbReference type="ARBA" id="ARBA00022527"/>
    </source>
</evidence>
<evidence type="ECO:0000256" key="9">
    <source>
        <dbReference type="ARBA" id="ARBA00048679"/>
    </source>
</evidence>
<name>A0AAV9BFR5_ACOGR</name>
<dbReference type="Gene3D" id="3.30.200.20">
    <property type="entry name" value="Phosphorylase Kinase, domain 1"/>
    <property type="match status" value="1"/>
</dbReference>
<dbReference type="Gene3D" id="1.10.510.10">
    <property type="entry name" value="Transferase(Phosphotransferase) domain 1"/>
    <property type="match status" value="1"/>
</dbReference>
<dbReference type="AlphaFoldDB" id="A0AAV9BFR5"/>
<comment type="caution">
    <text evidence="12">The sequence shown here is derived from an EMBL/GenBank/DDBJ whole genome shotgun (WGS) entry which is preliminary data.</text>
</comment>
<dbReference type="PANTHER" id="PTHR45637">
    <property type="entry name" value="FLIPPASE KINASE 1-RELATED"/>
    <property type="match status" value="1"/>
</dbReference>
<dbReference type="EMBL" id="JAUJYN010000003">
    <property type="protein sequence ID" value="KAK1275109.1"/>
    <property type="molecule type" value="Genomic_DNA"/>
</dbReference>
<feature type="compositionally biased region" description="Basic residues" evidence="10">
    <location>
        <begin position="308"/>
        <end position="320"/>
    </location>
</feature>
<evidence type="ECO:0000256" key="8">
    <source>
        <dbReference type="ARBA" id="ARBA00047899"/>
    </source>
</evidence>
<evidence type="ECO:0000256" key="1">
    <source>
        <dbReference type="ARBA" id="ARBA00009903"/>
    </source>
</evidence>
<evidence type="ECO:0000313" key="13">
    <source>
        <dbReference type="Proteomes" id="UP001179952"/>
    </source>
</evidence>
<dbReference type="PROSITE" id="PS00108">
    <property type="entry name" value="PROTEIN_KINASE_ST"/>
    <property type="match status" value="1"/>
</dbReference>
<dbReference type="FunFam" id="1.10.510.10:FF:000294">
    <property type="entry name" value="Serine/threonine-protein kinase OXI1"/>
    <property type="match status" value="1"/>
</dbReference>
<dbReference type="Pfam" id="PF00069">
    <property type="entry name" value="Pkinase"/>
    <property type="match status" value="2"/>
</dbReference>
<dbReference type="EC" id="2.7.11.1" evidence="2"/>
<reference evidence="12" key="2">
    <citation type="submission" date="2023-06" db="EMBL/GenBank/DDBJ databases">
        <authorList>
            <person name="Ma L."/>
            <person name="Liu K.-W."/>
            <person name="Li Z."/>
            <person name="Hsiao Y.-Y."/>
            <person name="Qi Y."/>
            <person name="Fu T."/>
            <person name="Tang G."/>
            <person name="Zhang D."/>
            <person name="Sun W.-H."/>
            <person name="Liu D.-K."/>
            <person name="Li Y."/>
            <person name="Chen G.-Z."/>
            <person name="Liu X.-D."/>
            <person name="Liao X.-Y."/>
            <person name="Jiang Y.-T."/>
            <person name="Yu X."/>
            <person name="Hao Y."/>
            <person name="Huang J."/>
            <person name="Zhao X.-W."/>
            <person name="Ke S."/>
            <person name="Chen Y.-Y."/>
            <person name="Wu W.-L."/>
            <person name="Hsu J.-L."/>
            <person name="Lin Y.-F."/>
            <person name="Huang M.-D."/>
            <person name="Li C.-Y."/>
            <person name="Huang L."/>
            <person name="Wang Z.-W."/>
            <person name="Zhao X."/>
            <person name="Zhong W.-Y."/>
            <person name="Peng D.-H."/>
            <person name="Ahmad S."/>
            <person name="Lan S."/>
            <person name="Zhang J.-S."/>
            <person name="Tsai W.-C."/>
            <person name="Van De Peer Y."/>
            <person name="Liu Z.-J."/>
        </authorList>
    </citation>
    <scope>NUCLEOTIDE SEQUENCE</scope>
    <source>
        <strain evidence="12">SCP</strain>
        <tissue evidence="12">Leaves</tissue>
    </source>
</reference>
<evidence type="ECO:0000259" key="11">
    <source>
        <dbReference type="PROSITE" id="PS50011"/>
    </source>
</evidence>
<evidence type="ECO:0000256" key="4">
    <source>
        <dbReference type="ARBA" id="ARBA00022679"/>
    </source>
</evidence>
<protein>
    <recommendedName>
        <fullName evidence="2">non-specific serine/threonine protein kinase</fullName>
        <ecNumber evidence="2">2.7.11.1</ecNumber>
    </recommendedName>
</protein>
<dbReference type="InterPro" id="IPR008271">
    <property type="entry name" value="Ser/Thr_kinase_AS"/>
</dbReference>
<keyword evidence="7" id="KW-0067">ATP-binding</keyword>
<keyword evidence="3" id="KW-0723">Serine/threonine-protein kinase</keyword>
<keyword evidence="4" id="KW-0808">Transferase</keyword>
<dbReference type="Proteomes" id="UP001179952">
    <property type="component" value="Unassembled WGS sequence"/>
</dbReference>
<comment type="similarity">
    <text evidence="1">Belongs to the protein kinase superfamily. AGC Ser/Thr protein kinase family.</text>
</comment>
<keyword evidence="6 12" id="KW-0418">Kinase</keyword>
<dbReference type="InterPro" id="IPR000719">
    <property type="entry name" value="Prot_kinase_dom"/>
</dbReference>
<accession>A0AAV9BFR5</accession>
<dbReference type="SUPFAM" id="SSF56112">
    <property type="entry name" value="Protein kinase-like (PK-like)"/>
    <property type="match status" value="1"/>
</dbReference>
<proteinExistence type="inferred from homology"/>
<evidence type="ECO:0000256" key="6">
    <source>
        <dbReference type="ARBA" id="ARBA00022777"/>
    </source>
</evidence>
<dbReference type="SMART" id="SM00220">
    <property type="entry name" value="S_TKc"/>
    <property type="match status" value="1"/>
</dbReference>
<evidence type="ECO:0000313" key="12">
    <source>
        <dbReference type="EMBL" id="KAK1275109.1"/>
    </source>
</evidence>
<evidence type="ECO:0000256" key="7">
    <source>
        <dbReference type="ARBA" id="ARBA00022840"/>
    </source>
</evidence>
<sequence length="482" mass="52404">MAQAHRAVPSVSSFFNTPPPPLSLSQARTHSIQIRSIMQREPPPSMTSSTAAEDLSDDLQSMSFGSSDRSVSDTTASALSTASSFDGRICTGKRSRSGQKIAMTDLRFVRKLGSGDIGSVYLAQVRRSSSAAACGGESVVLLAAKVMDKRELAARDKLGRARAEREILEDLDHPFLPRMYGSAEDGRWSVLLTEFCPGGDLHVLRQLQPFKRFDEASVRFYASEVVVAIEYLHMLGIIYRDLKPENVLVRSDGHIALTDFDLSLKCPDHSPSPARLVSSSSSGGGNTSSASCILPACIVPAVSCFRPSPRRRRRRPRRGSRGPSPPEFVSEPVNARSNSFVGTHEYLAPEIVSGEGHGPAVDWWTLGVFLFELLYGFTPFRGSDNEATLANIVARALEFPKDPTISVAAKDLIGGLLAKDPERRIGWTNGASAIKRHPFFAGVRWALLRCASPPYVPPPLHAVDFMNDVSDDSGPGTLVDFY</sequence>
<keyword evidence="13" id="KW-1185">Reference proteome</keyword>